<evidence type="ECO:0000256" key="8">
    <source>
        <dbReference type="ARBA" id="ARBA00022967"/>
    </source>
</evidence>
<feature type="transmembrane region" description="Helical" evidence="16">
    <location>
        <begin position="12"/>
        <end position="30"/>
    </location>
</feature>
<dbReference type="InterPro" id="IPR050269">
    <property type="entry name" value="ComplexI_Subunit6"/>
</dbReference>
<reference evidence="17" key="1">
    <citation type="journal article" date="2018" name="Mol. Biol. Evol.">
        <title>Transoceanic dispersal and plate tectonics shaped global cockroach distributions: evidence from mitochondrial phylogenomics.</title>
        <authorList>
            <person name="Bourguignon T."/>
            <person name="Qian T."/>
            <person name="Ho S.Y.W."/>
            <person name="Juna F."/>
            <person name="Wang Z."/>
            <person name="Arab D.A."/>
            <person name="Cameron S.L."/>
            <person name="Walker J."/>
            <person name="Rentz D."/>
            <person name="Evans T.A."/>
            <person name="Lo N."/>
        </authorList>
    </citation>
    <scope>NUCLEOTIDE SEQUENCE</scope>
</reference>
<dbReference type="EMBL" id="MG882221">
    <property type="protein sequence ID" value="AVN68184.1"/>
    <property type="molecule type" value="Genomic_DNA"/>
</dbReference>
<evidence type="ECO:0000256" key="15">
    <source>
        <dbReference type="ARBA" id="ARBA00049551"/>
    </source>
</evidence>
<feature type="transmembrane region" description="Helical" evidence="16">
    <location>
        <begin position="127"/>
        <end position="148"/>
    </location>
</feature>
<name>A0A2P1H9I1_9NEOP</name>
<comment type="subcellular location">
    <subcellularLocation>
        <location evidence="1">Mitochondrion membrane</location>
        <topology evidence="1">Multi-pass membrane protein</topology>
    </subcellularLocation>
</comment>
<evidence type="ECO:0000256" key="13">
    <source>
        <dbReference type="ARBA" id="ARBA00023136"/>
    </source>
</evidence>
<feature type="transmembrane region" description="Helical" evidence="16">
    <location>
        <begin position="42"/>
        <end position="63"/>
    </location>
</feature>
<evidence type="ECO:0000256" key="9">
    <source>
        <dbReference type="ARBA" id="ARBA00022982"/>
    </source>
</evidence>
<sequence length="159" mass="18371">MSLSMIITTTFMLINNPLMLSIILIFQAILTSSIMGQMTLSFWFSYIMFLIIIGGMMVIFIYITSLASNELTQPLMKISLISIIMSTIFMLFLNQMLKLMNMEMLPNELISPNYIWSTKMMFNEPNWMITLIMMIYLLTTMIIVTKIVSTNKGSLRQTN</sequence>
<evidence type="ECO:0000256" key="1">
    <source>
        <dbReference type="ARBA" id="ARBA00004225"/>
    </source>
</evidence>
<keyword evidence="9" id="KW-0249">Electron transport</keyword>
<evidence type="ECO:0000256" key="14">
    <source>
        <dbReference type="ARBA" id="ARBA00031019"/>
    </source>
</evidence>
<evidence type="ECO:0000256" key="5">
    <source>
        <dbReference type="ARBA" id="ARBA00022448"/>
    </source>
</evidence>
<feature type="transmembrane region" description="Helical" evidence="16">
    <location>
        <begin position="75"/>
        <end position="97"/>
    </location>
</feature>
<evidence type="ECO:0000256" key="6">
    <source>
        <dbReference type="ARBA" id="ARBA00022660"/>
    </source>
</evidence>
<keyword evidence="7 16" id="KW-0812">Transmembrane</keyword>
<gene>
    <name evidence="17" type="primary">nad6</name>
</gene>
<geneLocation type="mitochondrion" evidence="17"/>
<comment type="similarity">
    <text evidence="2">Belongs to the complex I subunit 6 family.</text>
</comment>
<keyword evidence="5" id="KW-0813">Transport</keyword>
<evidence type="ECO:0000256" key="4">
    <source>
        <dbReference type="ARBA" id="ARBA00021095"/>
    </source>
</evidence>
<evidence type="ECO:0000256" key="3">
    <source>
        <dbReference type="ARBA" id="ARBA00012944"/>
    </source>
</evidence>
<evidence type="ECO:0000256" key="11">
    <source>
        <dbReference type="ARBA" id="ARBA00023027"/>
    </source>
</evidence>
<evidence type="ECO:0000256" key="12">
    <source>
        <dbReference type="ARBA" id="ARBA00023128"/>
    </source>
</evidence>
<protein>
    <recommendedName>
        <fullName evidence="4">NADH-ubiquinone oxidoreductase chain 6</fullName>
        <ecNumber evidence="3">7.1.1.2</ecNumber>
    </recommendedName>
    <alternativeName>
        <fullName evidence="14">NADH dehydrogenase subunit 6</fullName>
    </alternativeName>
</protein>
<proteinExistence type="inferred from homology"/>
<keyword evidence="8" id="KW-1278">Translocase</keyword>
<evidence type="ECO:0000256" key="2">
    <source>
        <dbReference type="ARBA" id="ARBA00005698"/>
    </source>
</evidence>
<evidence type="ECO:0000256" key="10">
    <source>
        <dbReference type="ARBA" id="ARBA00022989"/>
    </source>
</evidence>
<evidence type="ECO:0000313" key="17">
    <source>
        <dbReference type="EMBL" id="AVN68184.1"/>
    </source>
</evidence>
<evidence type="ECO:0000256" key="7">
    <source>
        <dbReference type="ARBA" id="ARBA00022692"/>
    </source>
</evidence>
<dbReference type="PANTHER" id="PTHR11435">
    <property type="entry name" value="NADH UBIQUINONE OXIDOREDUCTASE SUBUNIT ND6"/>
    <property type="match status" value="1"/>
</dbReference>
<dbReference type="AlphaFoldDB" id="A0A2P1H9I1"/>
<keyword evidence="11" id="KW-0520">NAD</keyword>
<dbReference type="GO" id="GO:0008137">
    <property type="term" value="F:NADH dehydrogenase (ubiquinone) activity"/>
    <property type="evidence" value="ECO:0007669"/>
    <property type="project" value="UniProtKB-EC"/>
</dbReference>
<dbReference type="EC" id="7.1.1.2" evidence="3"/>
<dbReference type="GO" id="GO:0031966">
    <property type="term" value="C:mitochondrial membrane"/>
    <property type="evidence" value="ECO:0007669"/>
    <property type="project" value="UniProtKB-SubCell"/>
</dbReference>
<accession>A0A2P1H9I1</accession>
<keyword evidence="10 16" id="KW-1133">Transmembrane helix</keyword>
<comment type="catalytic activity">
    <reaction evidence="15">
        <text>a ubiquinone + NADH + 5 H(+)(in) = a ubiquinol + NAD(+) + 4 H(+)(out)</text>
        <dbReference type="Rhea" id="RHEA:29091"/>
        <dbReference type="Rhea" id="RHEA-COMP:9565"/>
        <dbReference type="Rhea" id="RHEA-COMP:9566"/>
        <dbReference type="ChEBI" id="CHEBI:15378"/>
        <dbReference type="ChEBI" id="CHEBI:16389"/>
        <dbReference type="ChEBI" id="CHEBI:17976"/>
        <dbReference type="ChEBI" id="CHEBI:57540"/>
        <dbReference type="ChEBI" id="CHEBI:57945"/>
        <dbReference type="EC" id="7.1.1.2"/>
    </reaction>
</comment>
<keyword evidence="13 16" id="KW-0472">Membrane</keyword>
<evidence type="ECO:0000256" key="16">
    <source>
        <dbReference type="SAM" id="Phobius"/>
    </source>
</evidence>
<keyword evidence="6" id="KW-0679">Respiratory chain</keyword>
<organism evidence="17">
    <name type="scientific">Nocticola sp. JW1 9/1</name>
    <dbReference type="NCBI Taxonomy" id="2093475"/>
    <lineage>
        <taxon>Eukaryota</taxon>
        <taxon>Metazoa</taxon>
        <taxon>Ecdysozoa</taxon>
        <taxon>Arthropoda</taxon>
        <taxon>Hexapoda</taxon>
        <taxon>Insecta</taxon>
        <taxon>Pterygota</taxon>
        <taxon>Neoptera</taxon>
        <taxon>Polyneoptera</taxon>
        <taxon>Dictyoptera</taxon>
        <taxon>Blattodea</taxon>
        <taxon>Corydioidea</taxon>
        <taxon>Nocticolidae</taxon>
        <taxon>Nocticola</taxon>
    </lineage>
</organism>
<keyword evidence="12 17" id="KW-0496">Mitochondrion</keyword>
<dbReference type="PANTHER" id="PTHR11435:SF1">
    <property type="entry name" value="NADH-UBIQUINONE OXIDOREDUCTASE CHAIN 6"/>
    <property type="match status" value="1"/>
</dbReference>